<dbReference type="InterPro" id="IPR000182">
    <property type="entry name" value="GNAT_dom"/>
</dbReference>
<dbReference type="EMBL" id="JACCHK010000001">
    <property type="protein sequence ID" value="NYH45181.1"/>
    <property type="molecule type" value="Genomic_DNA"/>
</dbReference>
<evidence type="ECO:0000259" key="1">
    <source>
        <dbReference type="PROSITE" id="PS51186"/>
    </source>
</evidence>
<dbReference type="Proteomes" id="UP000523545">
    <property type="component" value="Unassembled WGS sequence"/>
</dbReference>
<dbReference type="Pfam" id="PF00583">
    <property type="entry name" value="Acetyltransf_1"/>
    <property type="match status" value="1"/>
</dbReference>
<organism evidence="2 3">
    <name type="scientific">Micromonospora jinlongensis</name>
    <dbReference type="NCBI Taxonomy" id="1287877"/>
    <lineage>
        <taxon>Bacteria</taxon>
        <taxon>Bacillati</taxon>
        <taxon>Actinomycetota</taxon>
        <taxon>Actinomycetes</taxon>
        <taxon>Micromonosporales</taxon>
        <taxon>Micromonosporaceae</taxon>
        <taxon>Micromonospora</taxon>
    </lineage>
</organism>
<keyword evidence="2" id="KW-0689">Ribosomal protein</keyword>
<evidence type="ECO:0000313" key="3">
    <source>
        <dbReference type="Proteomes" id="UP000523545"/>
    </source>
</evidence>
<dbReference type="SUPFAM" id="SSF55729">
    <property type="entry name" value="Acyl-CoA N-acyltransferases (Nat)"/>
    <property type="match status" value="1"/>
</dbReference>
<dbReference type="AlphaFoldDB" id="A0A7Y9X4P1"/>
<reference evidence="2 3" key="1">
    <citation type="submission" date="2020-07" db="EMBL/GenBank/DDBJ databases">
        <title>Sequencing the genomes of 1000 actinobacteria strains.</title>
        <authorList>
            <person name="Klenk H.-P."/>
        </authorList>
    </citation>
    <scope>NUCLEOTIDE SEQUENCE [LARGE SCALE GENOMIC DNA]</scope>
    <source>
        <strain evidence="2 3">DSM 45876</strain>
    </source>
</reference>
<sequence length="205" mass="23227">MIEGLRLRHHLADEAYGILDQLVDLYLEVYAGGGEFYSEDRYRRQLDLHMQRVGWELVTATVDRALVGYIYGFPLPAQTRWWEGIHQPVPPGFTDEDGRRTFALSELLVHPNWRRKGIAAALHDDLVGGRTEPRATLLVRPDNVAAQRAYRSWGWSSLTKLRPNWEAAPTFDVFVRSAHIVEPKGLHVGAAPSHPRPLPCQDDGS</sequence>
<keyword evidence="3" id="KW-1185">Reference proteome</keyword>
<name>A0A7Y9X4P1_9ACTN</name>
<dbReference type="InterPro" id="IPR016181">
    <property type="entry name" value="Acyl_CoA_acyltransferase"/>
</dbReference>
<comment type="caution">
    <text evidence="2">The sequence shown here is derived from an EMBL/GenBank/DDBJ whole genome shotgun (WGS) entry which is preliminary data.</text>
</comment>
<protein>
    <submittedName>
        <fullName evidence="2">Ribosomal protein S18 acetylase RimI-like enzyme</fullName>
    </submittedName>
</protein>
<evidence type="ECO:0000313" key="2">
    <source>
        <dbReference type="EMBL" id="NYH45181.1"/>
    </source>
</evidence>
<keyword evidence="2" id="KW-0687">Ribonucleoprotein</keyword>
<dbReference type="GO" id="GO:0016747">
    <property type="term" value="F:acyltransferase activity, transferring groups other than amino-acyl groups"/>
    <property type="evidence" value="ECO:0007669"/>
    <property type="project" value="InterPro"/>
</dbReference>
<dbReference type="RefSeq" id="WP_179782312.1">
    <property type="nucleotide sequence ID" value="NZ_JACCHK010000001.1"/>
</dbReference>
<dbReference type="PROSITE" id="PS51186">
    <property type="entry name" value="GNAT"/>
    <property type="match status" value="1"/>
</dbReference>
<gene>
    <name evidence="2" type="ORF">HNR22_004908</name>
</gene>
<accession>A0A7Y9X4P1</accession>
<dbReference type="GO" id="GO:0005840">
    <property type="term" value="C:ribosome"/>
    <property type="evidence" value="ECO:0007669"/>
    <property type="project" value="UniProtKB-KW"/>
</dbReference>
<feature type="domain" description="N-acetyltransferase" evidence="1">
    <location>
        <begin position="7"/>
        <end position="172"/>
    </location>
</feature>
<dbReference type="Gene3D" id="3.40.630.30">
    <property type="match status" value="1"/>
</dbReference>
<proteinExistence type="predicted"/>
<dbReference type="CDD" id="cd04301">
    <property type="entry name" value="NAT_SF"/>
    <property type="match status" value="1"/>
</dbReference>